<feature type="domain" description="Oxidoreductase molybdopterin-binding" evidence="3">
    <location>
        <begin position="218"/>
        <end position="367"/>
    </location>
</feature>
<keyword evidence="1" id="KW-1133">Transmembrane helix</keyword>
<evidence type="ECO:0000313" key="5">
    <source>
        <dbReference type="Proteomes" id="UP000540656"/>
    </source>
</evidence>
<feature type="chain" id="PRO_5030548705" evidence="2">
    <location>
        <begin position="21"/>
        <end position="491"/>
    </location>
</feature>
<dbReference type="Gene3D" id="2.60.40.650">
    <property type="match status" value="1"/>
</dbReference>
<dbReference type="GO" id="GO:0006790">
    <property type="term" value="P:sulfur compound metabolic process"/>
    <property type="evidence" value="ECO:0007669"/>
    <property type="project" value="TreeGrafter"/>
</dbReference>
<dbReference type="AlphaFoldDB" id="A0A7Y9S2X0"/>
<comment type="caution">
    <text evidence="4">The sequence shown here is derived from an EMBL/GenBank/DDBJ whole genome shotgun (WGS) entry which is preliminary data.</text>
</comment>
<organism evidence="4 5">
    <name type="scientific">Nocardioides daedukensis</name>
    <dbReference type="NCBI Taxonomy" id="634462"/>
    <lineage>
        <taxon>Bacteria</taxon>
        <taxon>Bacillati</taxon>
        <taxon>Actinomycetota</taxon>
        <taxon>Actinomycetes</taxon>
        <taxon>Propionibacteriales</taxon>
        <taxon>Nocardioidaceae</taxon>
        <taxon>Nocardioides</taxon>
    </lineage>
</organism>
<keyword evidence="1" id="KW-0812">Transmembrane</keyword>
<dbReference type="PANTHER" id="PTHR19372:SF7">
    <property type="entry name" value="SULFITE OXIDASE, MITOCHONDRIAL"/>
    <property type="match status" value="1"/>
</dbReference>
<dbReference type="Gene3D" id="3.90.420.10">
    <property type="entry name" value="Oxidoreductase, molybdopterin-binding domain"/>
    <property type="match status" value="1"/>
</dbReference>
<dbReference type="SUPFAM" id="SSF81296">
    <property type="entry name" value="E set domains"/>
    <property type="match status" value="1"/>
</dbReference>
<feature type="transmembrane region" description="Helical" evidence="1">
    <location>
        <begin position="101"/>
        <end position="119"/>
    </location>
</feature>
<keyword evidence="1" id="KW-0472">Membrane</keyword>
<keyword evidence="5" id="KW-1185">Reference proteome</keyword>
<dbReference type="Proteomes" id="UP000540656">
    <property type="component" value="Unassembled WGS sequence"/>
</dbReference>
<dbReference type="Pfam" id="PF00174">
    <property type="entry name" value="Oxidored_molyb"/>
    <property type="match status" value="1"/>
</dbReference>
<dbReference type="RefSeq" id="WP_246279954.1">
    <property type="nucleotide sequence ID" value="NZ_JACCAA010000001.1"/>
</dbReference>
<evidence type="ECO:0000259" key="3">
    <source>
        <dbReference type="Pfam" id="PF00174"/>
    </source>
</evidence>
<feature type="transmembrane region" description="Helical" evidence="1">
    <location>
        <begin position="48"/>
        <end position="67"/>
    </location>
</feature>
<proteinExistence type="predicted"/>
<dbReference type="PANTHER" id="PTHR19372">
    <property type="entry name" value="SULFITE REDUCTASE"/>
    <property type="match status" value="1"/>
</dbReference>
<evidence type="ECO:0000256" key="1">
    <source>
        <dbReference type="SAM" id="Phobius"/>
    </source>
</evidence>
<accession>A0A7Y9S2X0</accession>
<sequence>MAAGHLTAALLTPSSSPVLAVGSTVIDLTPTPLKEYAVREFGTRDKPILLATVIAVTLLLAAIAGWLSRKHFAVGVVFLLVLVALAGAAALTRPLATLEDLIPAVVTAIMGLAVLFLLVRHPSPKRMRHPMRQAELAEQPMSRRMVLIASGVVASMTGLMAWGGERIIARRTNPGSITLPPPADPAPPLPRGIEQSYRGISRLQTPTDTFYRVDTNLTLPVVSVDDWTLTIDGDVENEFTLTFDELAAMPLVERDITMTCVSNEVGGRYVGAARWLGVPLTALFERAGVGTKADQILSTAVDGFTISTPLDVATDGRDAMVAIGMNGKSLKAEHGFPARLITPGIYGFVGATKWLTKLTLTTYAKETAYWTDRKWATDAPIKIASRIDTPRPLSTIDAGRVVIGGVAWAQTRGIERVEIRIDGGPWQPTRLGPDVGVDYWRQWYQFWDAEPGRHMLAVRAIGADGEVQTPVRATPFPAGSSGIQEIVISVR</sequence>
<dbReference type="SUPFAM" id="SSF56524">
    <property type="entry name" value="Oxidoreductase molybdopterin-binding domain"/>
    <property type="match status" value="1"/>
</dbReference>
<gene>
    <name evidence="4" type="ORF">BJ980_001996</name>
</gene>
<dbReference type="InterPro" id="IPR036374">
    <property type="entry name" value="OxRdtase_Mopterin-bd_sf"/>
</dbReference>
<dbReference type="GO" id="GO:0008482">
    <property type="term" value="F:sulfite oxidase activity"/>
    <property type="evidence" value="ECO:0007669"/>
    <property type="project" value="TreeGrafter"/>
</dbReference>
<dbReference type="GO" id="GO:0043546">
    <property type="term" value="F:molybdopterin cofactor binding"/>
    <property type="evidence" value="ECO:0007669"/>
    <property type="project" value="TreeGrafter"/>
</dbReference>
<reference evidence="4 5" key="1">
    <citation type="submission" date="2020-07" db="EMBL/GenBank/DDBJ databases">
        <title>Sequencing the genomes of 1000 actinobacteria strains.</title>
        <authorList>
            <person name="Klenk H.-P."/>
        </authorList>
    </citation>
    <scope>NUCLEOTIDE SEQUENCE [LARGE SCALE GENOMIC DNA]</scope>
    <source>
        <strain evidence="4 5">DSM 23819</strain>
    </source>
</reference>
<feature type="transmembrane region" description="Helical" evidence="1">
    <location>
        <begin position="74"/>
        <end position="95"/>
    </location>
</feature>
<name>A0A7Y9S2X0_9ACTN</name>
<evidence type="ECO:0000256" key="2">
    <source>
        <dbReference type="SAM" id="SignalP"/>
    </source>
</evidence>
<feature type="signal peptide" evidence="2">
    <location>
        <begin position="1"/>
        <end position="20"/>
    </location>
</feature>
<dbReference type="InterPro" id="IPR000572">
    <property type="entry name" value="OxRdtase_Mopterin-bd_dom"/>
</dbReference>
<dbReference type="EMBL" id="JACCAA010000001">
    <property type="protein sequence ID" value="NYG59073.1"/>
    <property type="molecule type" value="Genomic_DNA"/>
</dbReference>
<keyword evidence="2" id="KW-0732">Signal</keyword>
<evidence type="ECO:0000313" key="4">
    <source>
        <dbReference type="EMBL" id="NYG59073.1"/>
    </source>
</evidence>
<protein>
    <submittedName>
        <fullName evidence="4">DMSO/TMAO reductase YedYZ molybdopterin-dependent catalytic subunit</fullName>
    </submittedName>
</protein>
<feature type="transmembrane region" description="Helical" evidence="1">
    <location>
        <begin position="145"/>
        <end position="164"/>
    </location>
</feature>
<dbReference type="GO" id="GO:0020037">
    <property type="term" value="F:heme binding"/>
    <property type="evidence" value="ECO:0007669"/>
    <property type="project" value="TreeGrafter"/>
</dbReference>
<dbReference type="InterPro" id="IPR014756">
    <property type="entry name" value="Ig_E-set"/>
</dbReference>